<dbReference type="GeneID" id="92071955"/>
<accession>A0ABR1QPJ0</accession>
<dbReference type="EMBL" id="JAQQWE010000002">
    <property type="protein sequence ID" value="KAK7961846.1"/>
    <property type="molecule type" value="Genomic_DNA"/>
</dbReference>
<keyword evidence="2" id="KW-1185">Reference proteome</keyword>
<proteinExistence type="predicted"/>
<evidence type="ECO:0000313" key="2">
    <source>
        <dbReference type="Proteomes" id="UP001391051"/>
    </source>
</evidence>
<dbReference type="RefSeq" id="XP_066703957.1">
    <property type="nucleotide sequence ID" value="XM_066838893.1"/>
</dbReference>
<evidence type="ECO:0000313" key="1">
    <source>
        <dbReference type="EMBL" id="KAK7961846.1"/>
    </source>
</evidence>
<comment type="caution">
    <text evidence="1">The sequence shown here is derived from an EMBL/GenBank/DDBJ whole genome shotgun (WGS) entry which is preliminary data.</text>
</comment>
<name>A0ABR1QPJ0_9PEZI</name>
<organism evidence="1 2">
    <name type="scientific">Apiospora aurea</name>
    <dbReference type="NCBI Taxonomy" id="335848"/>
    <lineage>
        <taxon>Eukaryota</taxon>
        <taxon>Fungi</taxon>
        <taxon>Dikarya</taxon>
        <taxon>Ascomycota</taxon>
        <taxon>Pezizomycotina</taxon>
        <taxon>Sordariomycetes</taxon>
        <taxon>Xylariomycetidae</taxon>
        <taxon>Amphisphaeriales</taxon>
        <taxon>Apiosporaceae</taxon>
        <taxon>Apiospora</taxon>
    </lineage>
</organism>
<dbReference type="Proteomes" id="UP001391051">
    <property type="component" value="Unassembled WGS sequence"/>
</dbReference>
<sequence length="111" mass="12760">MLYRANSRPVDTCVIQLQNFMPHCPHTNNRAVDRLRLTHLTIFTEAFLVNFDAVMAPDIDHGRQLCVFIDASILHLKVLVGGRLHVLQDMFAYYVVVRRVDKELVGLRRSG</sequence>
<reference evidence="1 2" key="1">
    <citation type="submission" date="2023-01" db="EMBL/GenBank/DDBJ databases">
        <title>Analysis of 21 Apiospora genomes using comparative genomics revels a genus with tremendous synthesis potential of carbohydrate active enzymes and secondary metabolites.</title>
        <authorList>
            <person name="Sorensen T."/>
        </authorList>
    </citation>
    <scope>NUCLEOTIDE SEQUENCE [LARGE SCALE GENOMIC DNA]</scope>
    <source>
        <strain evidence="1 2">CBS 24483</strain>
    </source>
</reference>
<protein>
    <submittedName>
        <fullName evidence="1">Uncharacterized protein</fullName>
    </submittedName>
</protein>
<gene>
    <name evidence="1" type="ORF">PG986_002671</name>
</gene>